<dbReference type="AlphaFoldDB" id="A0A371EL84"/>
<evidence type="ECO:0000313" key="1">
    <source>
        <dbReference type="EMBL" id="RDX66734.1"/>
    </source>
</evidence>
<dbReference type="Proteomes" id="UP000257109">
    <property type="component" value="Unassembled WGS sequence"/>
</dbReference>
<feature type="non-terminal residue" evidence="1">
    <location>
        <position position="1"/>
    </location>
</feature>
<sequence>MVMQKEGMSLGSKFKFQSKRAPKWFYGGQLREYFNIFQSFRDSSISASTEIQKGHVSDLTLFVGAEIIKSCDSFVVHNLVVNPYETESILKLSHSLPLIMYLKGTVNLNLQIKISVDLDITDYSNAN</sequence>
<protein>
    <submittedName>
        <fullName evidence="1">Uncharacterized protein</fullName>
    </submittedName>
</protein>
<gene>
    <name evidence="1" type="ORF">CR513_54468</name>
</gene>
<reference evidence="1" key="1">
    <citation type="submission" date="2018-05" db="EMBL/GenBank/DDBJ databases">
        <title>Draft genome of Mucuna pruriens seed.</title>
        <authorList>
            <person name="Nnadi N.E."/>
            <person name="Vos R."/>
            <person name="Hasami M.H."/>
            <person name="Devisetty U.K."/>
            <person name="Aguiy J.C."/>
        </authorList>
    </citation>
    <scope>NUCLEOTIDE SEQUENCE [LARGE SCALE GENOMIC DNA]</scope>
    <source>
        <strain evidence="1">JCA_2017</strain>
    </source>
</reference>
<dbReference type="EMBL" id="QJKJ01013296">
    <property type="protein sequence ID" value="RDX66734.1"/>
    <property type="molecule type" value="Genomic_DNA"/>
</dbReference>
<comment type="caution">
    <text evidence="1">The sequence shown here is derived from an EMBL/GenBank/DDBJ whole genome shotgun (WGS) entry which is preliminary data.</text>
</comment>
<keyword evidence="2" id="KW-1185">Reference proteome</keyword>
<proteinExistence type="predicted"/>
<accession>A0A371EL84</accession>
<organism evidence="1 2">
    <name type="scientific">Mucuna pruriens</name>
    <name type="common">Velvet bean</name>
    <name type="synonym">Dolichos pruriens</name>
    <dbReference type="NCBI Taxonomy" id="157652"/>
    <lineage>
        <taxon>Eukaryota</taxon>
        <taxon>Viridiplantae</taxon>
        <taxon>Streptophyta</taxon>
        <taxon>Embryophyta</taxon>
        <taxon>Tracheophyta</taxon>
        <taxon>Spermatophyta</taxon>
        <taxon>Magnoliopsida</taxon>
        <taxon>eudicotyledons</taxon>
        <taxon>Gunneridae</taxon>
        <taxon>Pentapetalae</taxon>
        <taxon>rosids</taxon>
        <taxon>fabids</taxon>
        <taxon>Fabales</taxon>
        <taxon>Fabaceae</taxon>
        <taxon>Papilionoideae</taxon>
        <taxon>50 kb inversion clade</taxon>
        <taxon>NPAAA clade</taxon>
        <taxon>indigoferoid/millettioid clade</taxon>
        <taxon>Phaseoleae</taxon>
        <taxon>Mucuna</taxon>
    </lineage>
</organism>
<evidence type="ECO:0000313" key="2">
    <source>
        <dbReference type="Proteomes" id="UP000257109"/>
    </source>
</evidence>
<name>A0A371EL84_MUCPR</name>